<accession>A0A3R8P063</accession>
<dbReference type="OrthoDB" id="3748531at2"/>
<reference evidence="3 4" key="1">
    <citation type="submission" date="2018-11" db="EMBL/GenBank/DDBJ databases">
        <title>Saccharopolyspora rhizosphaerae sp. nov., an actinomycete isolated from rhizosphere soil in Thailand.</title>
        <authorList>
            <person name="Intra B."/>
            <person name="Euanorasetr J."/>
            <person name="Take A."/>
            <person name="Inahashi Y."/>
            <person name="Mori M."/>
            <person name="Panbangred W."/>
            <person name="Matsumoto A."/>
        </authorList>
    </citation>
    <scope>NUCLEOTIDE SEQUENCE [LARGE SCALE GENOMIC DNA]</scope>
    <source>
        <strain evidence="3 4">H219</strain>
    </source>
</reference>
<gene>
    <name evidence="3" type="ORF">EIL87_21830</name>
</gene>
<dbReference type="Proteomes" id="UP000274515">
    <property type="component" value="Unassembled WGS sequence"/>
</dbReference>
<keyword evidence="1" id="KW-0472">Membrane</keyword>
<evidence type="ECO:0000259" key="2">
    <source>
        <dbReference type="Pfam" id="PF08044"/>
    </source>
</evidence>
<dbReference type="RefSeq" id="WP_125092465.1">
    <property type="nucleotide sequence ID" value="NZ_RSAA01000026.1"/>
</dbReference>
<sequence>MVDPDEGRMRASDADRERVVERLRAALDEGRLSITEYDDRLRSAYGATTIGELEPLVEDLPEPEPSAEVAAREEHKATLSKEWRDWAGAAVVMIAIWGVTSVASGELAFFWPAFPIVIWAAVVVAMTIEGPRKRRD</sequence>
<keyword evidence="1" id="KW-0812">Transmembrane</keyword>
<organism evidence="3 4">
    <name type="scientific">Saccharopolyspora rhizosphaerae</name>
    <dbReference type="NCBI Taxonomy" id="2492662"/>
    <lineage>
        <taxon>Bacteria</taxon>
        <taxon>Bacillati</taxon>
        <taxon>Actinomycetota</taxon>
        <taxon>Actinomycetes</taxon>
        <taxon>Pseudonocardiales</taxon>
        <taxon>Pseudonocardiaceae</taxon>
        <taxon>Saccharopolyspora</taxon>
    </lineage>
</organism>
<evidence type="ECO:0000313" key="4">
    <source>
        <dbReference type="Proteomes" id="UP000274515"/>
    </source>
</evidence>
<proteinExistence type="predicted"/>
<dbReference type="PANTHER" id="PTHR40763">
    <property type="entry name" value="MEMBRANE PROTEIN-RELATED"/>
    <property type="match status" value="1"/>
</dbReference>
<dbReference type="InterPro" id="IPR012551">
    <property type="entry name" value="DUF1707_SHOCT-like"/>
</dbReference>
<feature type="transmembrane region" description="Helical" evidence="1">
    <location>
        <begin position="86"/>
        <end position="103"/>
    </location>
</feature>
<dbReference type="EMBL" id="RSAA01000026">
    <property type="protein sequence ID" value="RRO13641.1"/>
    <property type="molecule type" value="Genomic_DNA"/>
</dbReference>
<keyword evidence="1" id="KW-1133">Transmembrane helix</keyword>
<feature type="transmembrane region" description="Helical" evidence="1">
    <location>
        <begin position="109"/>
        <end position="128"/>
    </location>
</feature>
<comment type="caution">
    <text evidence="3">The sequence shown here is derived from an EMBL/GenBank/DDBJ whole genome shotgun (WGS) entry which is preliminary data.</text>
</comment>
<keyword evidence="4" id="KW-1185">Reference proteome</keyword>
<evidence type="ECO:0000256" key="1">
    <source>
        <dbReference type="SAM" id="Phobius"/>
    </source>
</evidence>
<dbReference type="PANTHER" id="PTHR40763:SF4">
    <property type="entry name" value="DUF1707 DOMAIN-CONTAINING PROTEIN"/>
    <property type="match status" value="1"/>
</dbReference>
<evidence type="ECO:0000313" key="3">
    <source>
        <dbReference type="EMBL" id="RRO13641.1"/>
    </source>
</evidence>
<dbReference type="Pfam" id="PF08044">
    <property type="entry name" value="DUF1707"/>
    <property type="match status" value="1"/>
</dbReference>
<name>A0A3R8P063_9PSEU</name>
<protein>
    <submittedName>
        <fullName evidence="3">DUF1707 domain-containing protein</fullName>
    </submittedName>
</protein>
<dbReference type="AlphaFoldDB" id="A0A3R8P063"/>
<feature type="domain" description="DUF1707" evidence="2">
    <location>
        <begin position="9"/>
        <end position="61"/>
    </location>
</feature>